<dbReference type="RefSeq" id="WP_210660935.1">
    <property type="nucleotide sequence ID" value="NZ_JAGKQQ010000001.1"/>
</dbReference>
<sequence>MSKMKQEDVERIAAEYIVSIGVAPCLLDGSEFKDADDHPIWRVYFSFRDISEKWNGLPVSLTIEVNDVTGEASHIDHL</sequence>
<evidence type="ECO:0008006" key="3">
    <source>
        <dbReference type="Google" id="ProtNLM"/>
    </source>
</evidence>
<evidence type="ECO:0000313" key="2">
    <source>
        <dbReference type="Proteomes" id="UP000676565"/>
    </source>
</evidence>
<gene>
    <name evidence="1" type="ORF">J8F10_32500</name>
</gene>
<proteinExistence type="predicted"/>
<dbReference type="Proteomes" id="UP000676565">
    <property type="component" value="Unassembled WGS sequence"/>
</dbReference>
<reference evidence="1 2" key="1">
    <citation type="submission" date="2021-04" db="EMBL/GenBank/DDBJ databases">
        <authorList>
            <person name="Ivanova A."/>
        </authorList>
    </citation>
    <scope>NUCLEOTIDE SEQUENCE [LARGE SCALE GENOMIC DNA]</scope>
    <source>
        <strain evidence="1 2">G18</strain>
    </source>
</reference>
<dbReference type="EMBL" id="JAGKQQ010000001">
    <property type="protein sequence ID" value="MBP3959987.1"/>
    <property type="molecule type" value="Genomic_DNA"/>
</dbReference>
<evidence type="ECO:0000313" key="1">
    <source>
        <dbReference type="EMBL" id="MBP3959987.1"/>
    </source>
</evidence>
<comment type="caution">
    <text evidence="1">The sequence shown here is derived from an EMBL/GenBank/DDBJ whole genome shotgun (WGS) entry which is preliminary data.</text>
</comment>
<protein>
    <recommendedName>
        <fullName evidence="3">PepSY domain-containing protein</fullName>
    </recommendedName>
</protein>
<accession>A0ABS5C1X0</accession>
<keyword evidence="2" id="KW-1185">Reference proteome</keyword>
<organism evidence="1 2">
    <name type="scientific">Gemmata palustris</name>
    <dbReference type="NCBI Taxonomy" id="2822762"/>
    <lineage>
        <taxon>Bacteria</taxon>
        <taxon>Pseudomonadati</taxon>
        <taxon>Planctomycetota</taxon>
        <taxon>Planctomycetia</taxon>
        <taxon>Gemmatales</taxon>
        <taxon>Gemmataceae</taxon>
        <taxon>Gemmata</taxon>
    </lineage>
</organism>
<name>A0ABS5C1X0_9BACT</name>